<gene>
    <name evidence="2" type="ORF">CKW00_06960</name>
</gene>
<evidence type="ECO:0000256" key="1">
    <source>
        <dbReference type="SAM" id="MobiDB-lite"/>
    </source>
</evidence>
<comment type="caution">
    <text evidence="2">The sequence shown here is derived from an EMBL/GenBank/DDBJ whole genome shotgun (WGS) entry which is preliminary data.</text>
</comment>
<protein>
    <submittedName>
        <fullName evidence="2">Uncharacterized protein</fullName>
    </submittedName>
</protein>
<sequence length="106" mass="11973">MTRQSKKKQLTLTYSESEGHSLRKPFRTIGATHNGNRLLQHMNGRNPAAIVEEATEVIVMGAIHAGEEPFQLTVKLPVKLRMTDEQEAQLKTRLTTEPMIESVQFT</sequence>
<evidence type="ECO:0000313" key="2">
    <source>
        <dbReference type="EMBL" id="PBB05733.1"/>
    </source>
</evidence>
<dbReference type="EMBL" id="NSGH01000009">
    <property type="protein sequence ID" value="PBB05733.1"/>
    <property type="molecule type" value="Genomic_DNA"/>
</dbReference>
<dbReference type="RefSeq" id="WP_095821963.1">
    <property type="nucleotide sequence ID" value="NZ_NSGH01000009.1"/>
</dbReference>
<name>A0ABX4HRN1_9BACI</name>
<keyword evidence="3" id="KW-1185">Reference proteome</keyword>
<dbReference type="Proteomes" id="UP000217561">
    <property type="component" value="Unassembled WGS sequence"/>
</dbReference>
<organism evidence="2 3">
    <name type="scientific">Salimicrobium humidisoli</name>
    <dbReference type="NCBI Taxonomy" id="2029857"/>
    <lineage>
        <taxon>Bacteria</taxon>
        <taxon>Bacillati</taxon>
        <taxon>Bacillota</taxon>
        <taxon>Bacilli</taxon>
        <taxon>Bacillales</taxon>
        <taxon>Bacillaceae</taxon>
        <taxon>Salimicrobium</taxon>
    </lineage>
</organism>
<evidence type="ECO:0000313" key="3">
    <source>
        <dbReference type="Proteomes" id="UP000217561"/>
    </source>
</evidence>
<proteinExistence type="predicted"/>
<feature type="region of interest" description="Disordered" evidence="1">
    <location>
        <begin position="1"/>
        <end position="21"/>
    </location>
</feature>
<reference evidence="2 3" key="1">
    <citation type="submission" date="2017-08" db="EMBL/GenBank/DDBJ databases">
        <title>Salimicrobium alkalisoli sp. nov., isolated from saline alkaline soil.</title>
        <authorList>
            <person name="Zhang G."/>
            <person name="Xiong Q."/>
        </authorList>
    </citation>
    <scope>NUCLEOTIDE SEQUENCE [LARGE SCALE GENOMIC DNA]</scope>
    <source>
        <strain evidence="2 3">WN024</strain>
    </source>
</reference>
<accession>A0ABX4HRN1</accession>